<name>A0A0J6VJJ2_9HYPH</name>
<accession>A0A0J6VJJ2</accession>
<sequence>MRLTPEAEVPDGFKRRVRVEKPHASVYAHPKVFKAIREIAAAQGCKPHDIYLEGLRLALRAHGRDFDALNRGE</sequence>
<evidence type="ECO:0000313" key="2">
    <source>
        <dbReference type="Proteomes" id="UP000035955"/>
    </source>
</evidence>
<protein>
    <submittedName>
        <fullName evidence="1">Uncharacterized protein</fullName>
    </submittedName>
</protein>
<dbReference type="AlphaFoldDB" id="A0A0J6VJJ2"/>
<dbReference type="Proteomes" id="UP000035955">
    <property type="component" value="Unassembled WGS sequence"/>
</dbReference>
<organism evidence="1 2">
    <name type="scientific">Methylobacterium variabile</name>
    <dbReference type="NCBI Taxonomy" id="298794"/>
    <lineage>
        <taxon>Bacteria</taxon>
        <taxon>Pseudomonadati</taxon>
        <taxon>Pseudomonadota</taxon>
        <taxon>Alphaproteobacteria</taxon>
        <taxon>Hyphomicrobiales</taxon>
        <taxon>Methylobacteriaceae</taxon>
        <taxon>Methylobacterium</taxon>
    </lineage>
</organism>
<gene>
    <name evidence="1" type="ORF">VQ02_10165</name>
</gene>
<reference evidence="1 2" key="1">
    <citation type="submission" date="2015-03" db="EMBL/GenBank/DDBJ databases">
        <title>Genome sequencing of Methylobacterium variabile DSM 16961.</title>
        <authorList>
            <person name="Chaudhry V."/>
            <person name="Patil P.B."/>
        </authorList>
    </citation>
    <scope>NUCLEOTIDE SEQUENCE [LARGE SCALE GENOMIC DNA]</scope>
    <source>
        <strain evidence="1 2">DSM 16961</strain>
    </source>
</reference>
<keyword evidence="2" id="KW-1185">Reference proteome</keyword>
<proteinExistence type="predicted"/>
<comment type="caution">
    <text evidence="1">The sequence shown here is derived from an EMBL/GenBank/DDBJ whole genome shotgun (WGS) entry which is preliminary data.</text>
</comment>
<evidence type="ECO:0000313" key="1">
    <source>
        <dbReference type="EMBL" id="KMO39296.1"/>
    </source>
</evidence>
<dbReference type="PATRIC" id="fig|298794.3.peg.6628"/>
<dbReference type="EMBL" id="LABY01000060">
    <property type="protein sequence ID" value="KMO39296.1"/>
    <property type="molecule type" value="Genomic_DNA"/>
</dbReference>